<sequence length="300" mass="33019">MTELGVRLKEAREARGLSLEQLQNLTKIQKRYLIGIEEGNYSMMPGKFYVRAFIKQYAEAVGLDPEEIFEQYKDEIPATYSDDLPEQLSRVQSRKSMSPGKSKVLDLLPKVLVGIALAAFVVFVWYLVVQKAGGGGDESGSEGNNPVIIEEPENAGTNDNGEDGGTEEEAANDKEQETEENAENEEGAEEEQPAQELSVVNTSGRQATYELKNADKFELTVNSTGATWVDIRNGEGKSVFQGTLKSDGTNSQKFDFTNQPGATVIVGFVPDTEILVNGEKLEFPSDSTRQDITIRYIKGE</sequence>
<evidence type="ECO:0000259" key="3">
    <source>
        <dbReference type="PROSITE" id="PS50943"/>
    </source>
</evidence>
<dbReference type="AlphaFoldDB" id="A0A0M2T406"/>
<feature type="transmembrane region" description="Helical" evidence="2">
    <location>
        <begin position="107"/>
        <end position="128"/>
    </location>
</feature>
<feature type="domain" description="HTH cro/C1-type" evidence="3">
    <location>
        <begin position="8"/>
        <end position="68"/>
    </location>
</feature>
<reference evidence="4 5" key="1">
    <citation type="submission" date="2015-04" db="EMBL/GenBank/DDBJ databases">
        <title>Taxonomic description and genome sequence of Bacillus campisalis sp. nov., a novel member of the genus Bacillus isolated from solar saltern.</title>
        <authorList>
            <person name="Mathan Kumar R."/>
            <person name="Kaur G."/>
            <person name="Kumar A."/>
            <person name="Singh N.K."/>
            <person name="Kaur N."/>
            <person name="Kumar N."/>
            <person name="Mayilraj S."/>
        </authorList>
    </citation>
    <scope>NUCLEOTIDE SEQUENCE [LARGE SCALE GENOMIC DNA]</scope>
    <source>
        <strain evidence="4 5">SA2-6</strain>
    </source>
</reference>
<proteinExistence type="predicted"/>
<gene>
    <name evidence="4" type="ORF">WQ57_02260</name>
</gene>
<dbReference type="SUPFAM" id="SSF47413">
    <property type="entry name" value="lambda repressor-like DNA-binding domains"/>
    <property type="match status" value="1"/>
</dbReference>
<keyword evidence="2" id="KW-1133">Transmembrane helix</keyword>
<dbReference type="OrthoDB" id="9797543at2"/>
<protein>
    <submittedName>
        <fullName evidence="4">XRE family transcriptional regulator</fullName>
    </submittedName>
</protein>
<dbReference type="InterPro" id="IPR001387">
    <property type="entry name" value="Cro/C1-type_HTH"/>
</dbReference>
<dbReference type="PANTHER" id="PTHR34475:SF1">
    <property type="entry name" value="CYTOSKELETON PROTEIN RODZ"/>
    <property type="match status" value="1"/>
</dbReference>
<dbReference type="PATRIC" id="fig|1408103.3.peg.518"/>
<dbReference type="Proteomes" id="UP000034166">
    <property type="component" value="Unassembled WGS sequence"/>
</dbReference>
<organism evidence="4 5">
    <name type="scientific">Mesobacillus campisalis</name>
    <dbReference type="NCBI Taxonomy" id="1408103"/>
    <lineage>
        <taxon>Bacteria</taxon>
        <taxon>Bacillati</taxon>
        <taxon>Bacillota</taxon>
        <taxon>Bacilli</taxon>
        <taxon>Bacillales</taxon>
        <taxon>Bacillaceae</taxon>
        <taxon>Mesobacillus</taxon>
    </lineage>
</organism>
<dbReference type="Pfam" id="PF13413">
    <property type="entry name" value="HTH_25"/>
    <property type="match status" value="1"/>
</dbReference>
<name>A0A0M2T406_9BACI</name>
<dbReference type="Pfam" id="PF13464">
    <property type="entry name" value="RodZ_C"/>
    <property type="match status" value="1"/>
</dbReference>
<dbReference type="InterPro" id="IPR050400">
    <property type="entry name" value="Bact_Cytoskel_RodZ"/>
</dbReference>
<dbReference type="CDD" id="cd00093">
    <property type="entry name" value="HTH_XRE"/>
    <property type="match status" value="1"/>
</dbReference>
<dbReference type="PANTHER" id="PTHR34475">
    <property type="match status" value="1"/>
</dbReference>
<accession>A0A0M2T406</accession>
<dbReference type="RefSeq" id="WP_046522107.1">
    <property type="nucleotide sequence ID" value="NZ_LAYY01000002.1"/>
</dbReference>
<dbReference type="InterPro" id="IPR010982">
    <property type="entry name" value="Lambda_DNA-bd_dom_sf"/>
</dbReference>
<keyword evidence="2" id="KW-0472">Membrane</keyword>
<evidence type="ECO:0000256" key="1">
    <source>
        <dbReference type="SAM" id="MobiDB-lite"/>
    </source>
</evidence>
<keyword evidence="5" id="KW-1185">Reference proteome</keyword>
<feature type="region of interest" description="Disordered" evidence="1">
    <location>
        <begin position="134"/>
        <end position="198"/>
    </location>
</feature>
<dbReference type="InterPro" id="IPR025194">
    <property type="entry name" value="RodZ-like_C"/>
</dbReference>
<dbReference type="GO" id="GO:0003677">
    <property type="term" value="F:DNA binding"/>
    <property type="evidence" value="ECO:0007669"/>
    <property type="project" value="InterPro"/>
</dbReference>
<dbReference type="PROSITE" id="PS50943">
    <property type="entry name" value="HTH_CROC1"/>
    <property type="match status" value="1"/>
</dbReference>
<keyword evidence="2" id="KW-0812">Transmembrane</keyword>
<comment type="caution">
    <text evidence="4">The sequence shown here is derived from an EMBL/GenBank/DDBJ whole genome shotgun (WGS) entry which is preliminary data.</text>
</comment>
<evidence type="ECO:0000256" key="2">
    <source>
        <dbReference type="SAM" id="Phobius"/>
    </source>
</evidence>
<dbReference type="Gene3D" id="1.10.260.40">
    <property type="entry name" value="lambda repressor-like DNA-binding domains"/>
    <property type="match status" value="1"/>
</dbReference>
<feature type="compositionally biased region" description="Acidic residues" evidence="1">
    <location>
        <begin position="160"/>
        <end position="193"/>
    </location>
</feature>
<dbReference type="EMBL" id="LAYY01000002">
    <property type="protein sequence ID" value="KKK39535.1"/>
    <property type="molecule type" value="Genomic_DNA"/>
</dbReference>
<evidence type="ECO:0000313" key="4">
    <source>
        <dbReference type="EMBL" id="KKK39535.1"/>
    </source>
</evidence>
<dbReference type="SMART" id="SM00530">
    <property type="entry name" value="HTH_XRE"/>
    <property type="match status" value="1"/>
</dbReference>
<evidence type="ECO:0000313" key="5">
    <source>
        <dbReference type="Proteomes" id="UP000034166"/>
    </source>
</evidence>